<evidence type="ECO:0000313" key="4">
    <source>
        <dbReference type="Proteomes" id="UP000551758"/>
    </source>
</evidence>
<reference evidence="3 4" key="1">
    <citation type="journal article" date="2020" name="Mol. Biol. Evol.">
        <title>Interspecific Gene Flow and the Evolution of Specialization in Black and White Rhinoceros.</title>
        <authorList>
            <person name="Moodley Y."/>
            <person name="Westbury M.V."/>
            <person name="Russo I.M."/>
            <person name="Gopalakrishnan S."/>
            <person name="Rakotoarivelo A."/>
            <person name="Olsen R.A."/>
            <person name="Prost S."/>
            <person name="Tunstall T."/>
            <person name="Ryder O.A."/>
            <person name="Dalen L."/>
            <person name="Bruford M.W."/>
        </authorList>
    </citation>
    <scope>NUCLEOTIDE SEQUENCE [LARGE SCALE GENOMIC DNA]</scope>
    <source>
        <strain evidence="3">SBR-YM</strain>
        <tissue evidence="3">Skin</tissue>
    </source>
</reference>
<evidence type="ECO:0000313" key="3">
    <source>
        <dbReference type="EMBL" id="KAF5915449.1"/>
    </source>
</evidence>
<comment type="caution">
    <text evidence="3">The sequence shown here is derived from an EMBL/GenBank/DDBJ whole genome shotgun (WGS) entry which is preliminary data.</text>
</comment>
<feature type="transmembrane region" description="Helical" evidence="2">
    <location>
        <begin position="15"/>
        <end position="34"/>
    </location>
</feature>
<organism evidence="3 4">
    <name type="scientific">Diceros bicornis minor</name>
    <name type="common">South-central black rhinoceros</name>
    <dbReference type="NCBI Taxonomy" id="77932"/>
    <lineage>
        <taxon>Eukaryota</taxon>
        <taxon>Metazoa</taxon>
        <taxon>Chordata</taxon>
        <taxon>Craniata</taxon>
        <taxon>Vertebrata</taxon>
        <taxon>Euteleostomi</taxon>
        <taxon>Mammalia</taxon>
        <taxon>Eutheria</taxon>
        <taxon>Laurasiatheria</taxon>
        <taxon>Perissodactyla</taxon>
        <taxon>Rhinocerotidae</taxon>
        <taxon>Diceros</taxon>
    </lineage>
</organism>
<evidence type="ECO:0000256" key="2">
    <source>
        <dbReference type="SAM" id="Phobius"/>
    </source>
</evidence>
<accession>A0A7J7EI33</accession>
<feature type="compositionally biased region" description="Polar residues" evidence="1">
    <location>
        <begin position="180"/>
        <end position="193"/>
    </location>
</feature>
<dbReference type="Proteomes" id="UP000551758">
    <property type="component" value="Unassembled WGS sequence"/>
</dbReference>
<evidence type="ECO:0000256" key="1">
    <source>
        <dbReference type="SAM" id="MobiDB-lite"/>
    </source>
</evidence>
<feature type="region of interest" description="Disordered" evidence="1">
    <location>
        <begin position="180"/>
        <end position="201"/>
    </location>
</feature>
<feature type="non-terminal residue" evidence="3">
    <location>
        <position position="201"/>
    </location>
</feature>
<gene>
    <name evidence="3" type="ORF">HPG69_014769</name>
</gene>
<keyword evidence="2" id="KW-0472">Membrane</keyword>
<name>A0A7J7EI33_DICBM</name>
<keyword evidence="2" id="KW-1133">Transmembrane helix</keyword>
<sequence length="201" mass="23057">FSVSHQNHNILRLRIQLLFSVLWVYLLLHSIQWVSMDLFAGCQHIVSSLQGRYQAALSKADAHQVPRPENEQLRNGYKRQVALNVPSAPRKGERTIKMAEEFSIQEWRPTWTEERILNAKTFGIPLHPNHGHRSYGGREDTDFHAGRVKRDLVADSYIGGCMAESLQIFEYRKDSKVTTWSTNKPQGISSSSCPEKRLQSL</sequence>
<proteinExistence type="predicted"/>
<dbReference type="EMBL" id="JACDTQ010002862">
    <property type="protein sequence ID" value="KAF5915449.1"/>
    <property type="molecule type" value="Genomic_DNA"/>
</dbReference>
<keyword evidence="4" id="KW-1185">Reference proteome</keyword>
<dbReference type="AlphaFoldDB" id="A0A7J7EI33"/>
<keyword evidence="2" id="KW-0812">Transmembrane</keyword>
<protein>
    <submittedName>
        <fullName evidence="3">Uncharacterized protein</fullName>
    </submittedName>
</protein>